<keyword evidence="5" id="KW-1185">Reference proteome</keyword>
<comment type="caution">
    <text evidence="4">The sequence shown here is derived from an EMBL/GenBank/DDBJ whole genome shotgun (WGS) entry which is preliminary data.</text>
</comment>
<dbReference type="InterPro" id="IPR036937">
    <property type="entry name" value="Adhesion_dom_fimbrial_sf"/>
</dbReference>
<evidence type="ECO:0000259" key="2">
    <source>
        <dbReference type="Pfam" id="PF00419"/>
    </source>
</evidence>
<keyword evidence="1" id="KW-0732">Signal</keyword>
<dbReference type="PANTHER" id="PTHR33420">
    <property type="entry name" value="FIMBRIAL SUBUNIT ELFA-RELATED"/>
    <property type="match status" value="1"/>
</dbReference>
<dbReference type="InterPro" id="IPR008966">
    <property type="entry name" value="Adhesion_dom_sf"/>
</dbReference>
<dbReference type="EMBL" id="PQGE01000025">
    <property type="protein sequence ID" value="POP41579.1"/>
    <property type="molecule type" value="Genomic_DNA"/>
</dbReference>
<dbReference type="Proteomes" id="UP000247005">
    <property type="component" value="Unassembled WGS sequence"/>
</dbReference>
<feature type="signal peptide" evidence="1">
    <location>
        <begin position="1"/>
        <end position="26"/>
    </location>
</feature>
<sequence>MRPTPFIIRPTLALFAALAFASSVQAGDLDVEFKANIRATTCDMSIGGATTTTTIPFGDVLLNDVISHRADTSFDETTMERFTLDVVNCPESLKSLKTAISGVHANDNTILISSVTGDSDLGGLGVQFSRSTNMSSHFLIYGATNPSGNDGTDTQVIYWSQDEIDAKKIDMVAHLVTMRADATNSNIGAFQATATFNFTYE</sequence>
<dbReference type="GO" id="GO:0009289">
    <property type="term" value="C:pilus"/>
    <property type="evidence" value="ECO:0007669"/>
    <property type="project" value="InterPro"/>
</dbReference>
<evidence type="ECO:0000313" key="4">
    <source>
        <dbReference type="EMBL" id="POP47008.1"/>
    </source>
</evidence>
<proteinExistence type="predicted"/>
<dbReference type="Pfam" id="PF00419">
    <property type="entry name" value="Fimbrial"/>
    <property type="match status" value="1"/>
</dbReference>
<evidence type="ECO:0000256" key="1">
    <source>
        <dbReference type="SAM" id="SignalP"/>
    </source>
</evidence>
<dbReference type="Proteomes" id="UP000237073">
    <property type="component" value="Unassembled WGS sequence"/>
</dbReference>
<dbReference type="InterPro" id="IPR050263">
    <property type="entry name" value="Bact_Fimbrial_Adh_Pro"/>
</dbReference>
<dbReference type="EMBL" id="PQGD01000013">
    <property type="protein sequence ID" value="POP47008.1"/>
    <property type="molecule type" value="Genomic_DNA"/>
</dbReference>
<dbReference type="Gene3D" id="2.60.40.1090">
    <property type="entry name" value="Fimbrial-type adhesion domain"/>
    <property type="match status" value="1"/>
</dbReference>
<accession>A0A2P5GME6</accession>
<dbReference type="SUPFAM" id="SSF49401">
    <property type="entry name" value="Bacterial adhesins"/>
    <property type="match status" value="1"/>
</dbReference>
<dbReference type="RefSeq" id="WP_103678205.1">
    <property type="nucleotide sequence ID" value="NZ_PQGD01000013.1"/>
</dbReference>
<organism evidence="4 6">
    <name type="scientific">Superficieibacter electus</name>
    <dbReference type="NCBI Taxonomy" id="2022662"/>
    <lineage>
        <taxon>Bacteria</taxon>
        <taxon>Pseudomonadati</taxon>
        <taxon>Pseudomonadota</taxon>
        <taxon>Gammaproteobacteria</taxon>
        <taxon>Enterobacterales</taxon>
        <taxon>Enterobacteriaceae</taxon>
        <taxon>Superficieibacter</taxon>
    </lineage>
</organism>
<reference evidence="5 6" key="1">
    <citation type="submission" date="2018-01" db="EMBL/GenBank/DDBJ databases">
        <title>Superficieibacter electus gen. nov., sp. nov., an extended-spectrum beta-lactamase possessing member of the Enterobacteriaceae family, isolated from intensive care unit surfaces.</title>
        <authorList>
            <person name="Potter R.F."/>
            <person name="D'Souza A.W."/>
        </authorList>
    </citation>
    <scope>NUCLEOTIDE SEQUENCE [LARGE SCALE GENOMIC DNA]</scope>
    <source>
        <strain evidence="4 6">BP-1</strain>
        <strain evidence="3 5">BP-2</strain>
    </source>
</reference>
<gene>
    <name evidence="4" type="ORF">CHU32_16835</name>
    <name evidence="3" type="ORF">CHU33_22115</name>
</gene>
<evidence type="ECO:0000313" key="6">
    <source>
        <dbReference type="Proteomes" id="UP000247005"/>
    </source>
</evidence>
<feature type="chain" id="PRO_5015117781" description="Fimbrial-type adhesion domain-containing protein" evidence="1">
    <location>
        <begin position="27"/>
        <end position="201"/>
    </location>
</feature>
<feature type="domain" description="Fimbrial-type adhesion" evidence="2">
    <location>
        <begin position="32"/>
        <end position="200"/>
    </location>
</feature>
<dbReference type="AlphaFoldDB" id="A0A2P5GME6"/>
<dbReference type="OrthoDB" id="6504695at2"/>
<dbReference type="InterPro" id="IPR000259">
    <property type="entry name" value="Adhesion_dom_fimbrial"/>
</dbReference>
<protein>
    <recommendedName>
        <fullName evidence="2">Fimbrial-type adhesion domain-containing protein</fullName>
    </recommendedName>
</protein>
<evidence type="ECO:0000313" key="5">
    <source>
        <dbReference type="Proteomes" id="UP000237073"/>
    </source>
</evidence>
<dbReference type="GO" id="GO:0043709">
    <property type="term" value="P:cell adhesion involved in single-species biofilm formation"/>
    <property type="evidence" value="ECO:0007669"/>
    <property type="project" value="TreeGrafter"/>
</dbReference>
<evidence type="ECO:0000313" key="3">
    <source>
        <dbReference type="EMBL" id="POP41579.1"/>
    </source>
</evidence>
<name>A0A2P5GME6_9ENTR</name>
<dbReference type="PANTHER" id="PTHR33420:SF33">
    <property type="entry name" value="MINOR FIMBRIAL SUBUNIT"/>
    <property type="match status" value="1"/>
</dbReference>